<evidence type="ECO:0000256" key="3">
    <source>
        <dbReference type="ARBA" id="ARBA00022448"/>
    </source>
</evidence>
<keyword evidence="7 9" id="KW-0472">Membrane</keyword>
<keyword evidence="4 9" id="KW-0812">Transmembrane</keyword>
<evidence type="ECO:0000313" key="10">
    <source>
        <dbReference type="EMBL" id="GBN64210.1"/>
    </source>
</evidence>
<evidence type="ECO:0000256" key="8">
    <source>
        <dbReference type="PIRSR" id="PIRSR600175-2"/>
    </source>
</evidence>
<sequence length="178" mass="20106">MRRVLTRHTNTNSKSAVEICYQKPGSPHPGKLNDSSCNNSSTEAGVLVAITGDGLTSPERGAFLIPYVIMLIFGGLPLFYLELALGQYYRNGCITIWDKLCPMMKGIGYAICFIDLYMGMYYNTIIAWAFYYLFASFTSELPWTRCDNPWNTEHCLTLAERSINSSNDSRSPAQEYFE</sequence>
<dbReference type="PROSITE" id="PS50267">
    <property type="entry name" value="NA_NEUROTRAN_SYMP_3"/>
    <property type="match status" value="1"/>
</dbReference>
<feature type="transmembrane region" description="Helical" evidence="9">
    <location>
        <begin position="64"/>
        <end position="85"/>
    </location>
</feature>
<dbReference type="OrthoDB" id="6581954at2759"/>
<dbReference type="GO" id="GO:0005335">
    <property type="term" value="F:serotonin:sodium:chloride symporter activity"/>
    <property type="evidence" value="ECO:0007669"/>
    <property type="project" value="TreeGrafter"/>
</dbReference>
<keyword evidence="8" id="KW-1015">Disulfide bond</keyword>
<evidence type="ECO:0000256" key="5">
    <source>
        <dbReference type="ARBA" id="ARBA00022847"/>
    </source>
</evidence>
<dbReference type="InterPro" id="IPR037272">
    <property type="entry name" value="SNS_sf"/>
</dbReference>
<dbReference type="PRINTS" id="PR00176">
    <property type="entry name" value="NANEUSMPORT"/>
</dbReference>
<dbReference type="Pfam" id="PF00209">
    <property type="entry name" value="SNF"/>
    <property type="match status" value="1"/>
</dbReference>
<keyword evidence="11" id="KW-1185">Reference proteome</keyword>
<dbReference type="PROSITE" id="PS00754">
    <property type="entry name" value="NA_NEUROTRAN_SYMP_2"/>
    <property type="match status" value="1"/>
</dbReference>
<evidence type="ECO:0000256" key="7">
    <source>
        <dbReference type="ARBA" id="ARBA00023136"/>
    </source>
</evidence>
<feature type="disulfide bond" evidence="8">
    <location>
        <begin position="146"/>
        <end position="155"/>
    </location>
</feature>
<dbReference type="PANTHER" id="PTHR11616:SF279">
    <property type="entry name" value="SODIUM-DEPENDENT SEROTONIN TRANSPORTER"/>
    <property type="match status" value="1"/>
</dbReference>
<comment type="caution">
    <text evidence="10">The sequence shown here is derived from an EMBL/GenBank/DDBJ whole genome shotgun (WGS) entry which is preliminary data.</text>
</comment>
<keyword evidence="5" id="KW-0769">Symport</keyword>
<protein>
    <submittedName>
        <fullName evidence="10">Sodium-dependent serotonin transporter</fullName>
    </submittedName>
</protein>
<keyword evidence="6 9" id="KW-1133">Transmembrane helix</keyword>
<accession>A0A4Y2QLR0</accession>
<evidence type="ECO:0000256" key="1">
    <source>
        <dbReference type="ARBA" id="ARBA00004141"/>
    </source>
</evidence>
<dbReference type="SUPFAM" id="SSF161070">
    <property type="entry name" value="SNF-like"/>
    <property type="match status" value="1"/>
</dbReference>
<dbReference type="InterPro" id="IPR000175">
    <property type="entry name" value="Na/ntran_symport"/>
</dbReference>
<gene>
    <name evidence="10" type="primary">SerT_5</name>
    <name evidence="10" type="ORF">AVEN_13998_1</name>
</gene>
<dbReference type="GO" id="GO:0051378">
    <property type="term" value="F:serotonin binding"/>
    <property type="evidence" value="ECO:0007669"/>
    <property type="project" value="TreeGrafter"/>
</dbReference>
<name>A0A4Y2QLR0_ARAVE</name>
<evidence type="ECO:0000256" key="4">
    <source>
        <dbReference type="ARBA" id="ARBA00022692"/>
    </source>
</evidence>
<keyword evidence="3" id="KW-0813">Transport</keyword>
<evidence type="ECO:0000313" key="11">
    <source>
        <dbReference type="Proteomes" id="UP000499080"/>
    </source>
</evidence>
<dbReference type="GO" id="GO:0043005">
    <property type="term" value="C:neuron projection"/>
    <property type="evidence" value="ECO:0007669"/>
    <property type="project" value="TreeGrafter"/>
</dbReference>
<dbReference type="PANTHER" id="PTHR11616">
    <property type="entry name" value="SODIUM/CHLORIDE DEPENDENT TRANSPORTER"/>
    <property type="match status" value="1"/>
</dbReference>
<organism evidence="10 11">
    <name type="scientific">Araneus ventricosus</name>
    <name type="common">Orbweaver spider</name>
    <name type="synonym">Epeira ventricosa</name>
    <dbReference type="NCBI Taxonomy" id="182803"/>
    <lineage>
        <taxon>Eukaryota</taxon>
        <taxon>Metazoa</taxon>
        <taxon>Ecdysozoa</taxon>
        <taxon>Arthropoda</taxon>
        <taxon>Chelicerata</taxon>
        <taxon>Arachnida</taxon>
        <taxon>Araneae</taxon>
        <taxon>Araneomorphae</taxon>
        <taxon>Entelegynae</taxon>
        <taxon>Araneoidea</taxon>
        <taxon>Araneidae</taxon>
        <taxon>Araneus</taxon>
    </lineage>
</organism>
<dbReference type="EMBL" id="BGPR01014211">
    <property type="protein sequence ID" value="GBN64210.1"/>
    <property type="molecule type" value="Genomic_DNA"/>
</dbReference>
<reference evidence="10 11" key="1">
    <citation type="journal article" date="2019" name="Sci. Rep.">
        <title>Orb-weaving spider Araneus ventricosus genome elucidates the spidroin gene catalogue.</title>
        <authorList>
            <person name="Kono N."/>
            <person name="Nakamura H."/>
            <person name="Ohtoshi R."/>
            <person name="Moran D.A.P."/>
            <person name="Shinohara A."/>
            <person name="Yoshida Y."/>
            <person name="Fujiwara M."/>
            <person name="Mori M."/>
            <person name="Tomita M."/>
            <person name="Arakawa K."/>
        </authorList>
    </citation>
    <scope>NUCLEOTIDE SEQUENCE [LARGE SCALE GENOMIC DNA]</scope>
</reference>
<dbReference type="GO" id="GO:0098793">
    <property type="term" value="C:presynapse"/>
    <property type="evidence" value="ECO:0007669"/>
    <property type="project" value="GOC"/>
</dbReference>
<evidence type="ECO:0000256" key="9">
    <source>
        <dbReference type="SAM" id="Phobius"/>
    </source>
</evidence>
<dbReference type="GO" id="GO:0005886">
    <property type="term" value="C:plasma membrane"/>
    <property type="evidence" value="ECO:0007669"/>
    <property type="project" value="TreeGrafter"/>
</dbReference>
<comment type="similarity">
    <text evidence="2">Belongs to the sodium:neurotransmitter symporter (SNF) (TC 2.A.22) family.</text>
</comment>
<dbReference type="AlphaFoldDB" id="A0A4Y2QLR0"/>
<dbReference type="GO" id="GO:0006865">
    <property type="term" value="P:amino acid transport"/>
    <property type="evidence" value="ECO:0007669"/>
    <property type="project" value="TreeGrafter"/>
</dbReference>
<comment type="subcellular location">
    <subcellularLocation>
        <location evidence="1">Membrane</location>
        <topology evidence="1">Multi-pass membrane protein</topology>
    </subcellularLocation>
</comment>
<dbReference type="Proteomes" id="UP000499080">
    <property type="component" value="Unassembled WGS sequence"/>
</dbReference>
<proteinExistence type="inferred from homology"/>
<evidence type="ECO:0000256" key="2">
    <source>
        <dbReference type="ARBA" id="ARBA00006459"/>
    </source>
</evidence>
<evidence type="ECO:0000256" key="6">
    <source>
        <dbReference type="ARBA" id="ARBA00022989"/>
    </source>
</evidence>
<feature type="transmembrane region" description="Helical" evidence="9">
    <location>
        <begin position="106"/>
        <end position="134"/>
    </location>
</feature>